<name>A0A382NKD2_9ZZZZ</name>
<organism evidence="4">
    <name type="scientific">marine metagenome</name>
    <dbReference type="NCBI Taxonomy" id="408172"/>
    <lineage>
        <taxon>unclassified sequences</taxon>
        <taxon>metagenomes</taxon>
        <taxon>ecological metagenomes</taxon>
    </lineage>
</organism>
<dbReference type="PANTHER" id="PTHR30098">
    <property type="entry name" value="LEUCYL/PHENYLALANYL-TRNA--PROTEIN TRANSFERASE"/>
    <property type="match status" value="1"/>
</dbReference>
<protein>
    <recommendedName>
        <fullName evidence="5">Leucyl/phenylalanyl-tRNA--protein transferase</fullName>
    </recommendedName>
</protein>
<accession>A0A382NKD2</accession>
<dbReference type="Pfam" id="PF03588">
    <property type="entry name" value="Leu_Phe_trans"/>
    <property type="match status" value="1"/>
</dbReference>
<reference evidence="4" key="1">
    <citation type="submission" date="2018-05" db="EMBL/GenBank/DDBJ databases">
        <authorList>
            <person name="Lanie J.A."/>
            <person name="Ng W.-L."/>
            <person name="Kazmierczak K.M."/>
            <person name="Andrzejewski T.M."/>
            <person name="Davidsen T.M."/>
            <person name="Wayne K.J."/>
            <person name="Tettelin H."/>
            <person name="Glass J.I."/>
            <person name="Rusch D."/>
            <person name="Podicherti R."/>
            <person name="Tsui H.-C.T."/>
            <person name="Winkler M.E."/>
        </authorList>
    </citation>
    <scope>NUCLEOTIDE SEQUENCE</scope>
</reference>
<dbReference type="Gene3D" id="3.30.70.3550">
    <property type="entry name" value="Leucyl/phenylalanyl-tRNA-protein transferase, N-terminal domain"/>
    <property type="match status" value="1"/>
</dbReference>
<dbReference type="InterPro" id="IPR042221">
    <property type="entry name" value="Leu/Phe-tRNA_Trfase_N"/>
</dbReference>
<dbReference type="SUPFAM" id="SSF55729">
    <property type="entry name" value="Acyl-CoA N-acyltransferases (Nat)"/>
    <property type="match status" value="1"/>
</dbReference>
<sequence length="151" mass="17190">MAKRFVGRVERVAHYFIVFRLTPERTNAPATTDEPLYITRQIMISLPILLTAYRSGWFPMPGPSGTMVWHAPDLRGILPIDRFRVSRRLTRVLRSHKFDITFDRAFNQVIVGCASRGVEGDWINGEIIETYSALHDAGFAHSVEVWCGGEL</sequence>
<evidence type="ECO:0000256" key="1">
    <source>
        <dbReference type="ARBA" id="ARBA00022490"/>
    </source>
</evidence>
<dbReference type="GO" id="GO:0008914">
    <property type="term" value="F:leucyl-tRNA--protein transferase activity"/>
    <property type="evidence" value="ECO:0007669"/>
    <property type="project" value="InterPro"/>
</dbReference>
<dbReference type="InterPro" id="IPR042203">
    <property type="entry name" value="Leu/Phe-tRNA_Trfase_C"/>
</dbReference>
<keyword evidence="1" id="KW-0963">Cytoplasm</keyword>
<dbReference type="InterPro" id="IPR016181">
    <property type="entry name" value="Acyl_CoA_acyltransferase"/>
</dbReference>
<evidence type="ECO:0000256" key="2">
    <source>
        <dbReference type="ARBA" id="ARBA00022679"/>
    </source>
</evidence>
<keyword evidence="2" id="KW-0808">Transferase</keyword>
<dbReference type="InterPro" id="IPR004616">
    <property type="entry name" value="Leu/Phe-tRNA_Trfase"/>
</dbReference>
<evidence type="ECO:0000256" key="3">
    <source>
        <dbReference type="ARBA" id="ARBA00023315"/>
    </source>
</evidence>
<dbReference type="GO" id="GO:0030163">
    <property type="term" value="P:protein catabolic process"/>
    <property type="evidence" value="ECO:0007669"/>
    <property type="project" value="InterPro"/>
</dbReference>
<dbReference type="AlphaFoldDB" id="A0A382NKD2"/>
<proteinExistence type="predicted"/>
<dbReference type="Gene3D" id="3.40.630.70">
    <property type="entry name" value="Leucyl/phenylalanyl-tRNA-protein transferase, C-terminal domain"/>
    <property type="match status" value="1"/>
</dbReference>
<gene>
    <name evidence="4" type="ORF">METZ01_LOCUS313802</name>
</gene>
<feature type="non-terminal residue" evidence="4">
    <location>
        <position position="151"/>
    </location>
</feature>
<keyword evidence="3" id="KW-0012">Acyltransferase</keyword>
<dbReference type="GO" id="GO:0005737">
    <property type="term" value="C:cytoplasm"/>
    <property type="evidence" value="ECO:0007669"/>
    <property type="project" value="TreeGrafter"/>
</dbReference>
<dbReference type="EMBL" id="UINC01100695">
    <property type="protein sequence ID" value="SVC60948.1"/>
    <property type="molecule type" value="Genomic_DNA"/>
</dbReference>
<evidence type="ECO:0000313" key="4">
    <source>
        <dbReference type="EMBL" id="SVC60948.1"/>
    </source>
</evidence>
<dbReference type="PANTHER" id="PTHR30098:SF2">
    <property type="entry name" value="LEUCYL_PHENYLALANYL-TRNA--PROTEIN TRANSFERASE"/>
    <property type="match status" value="1"/>
</dbReference>
<evidence type="ECO:0008006" key="5">
    <source>
        <dbReference type="Google" id="ProtNLM"/>
    </source>
</evidence>